<protein>
    <recommendedName>
        <fullName evidence="6">Homeobox domain-containing protein</fullName>
    </recommendedName>
</protein>
<dbReference type="InterPro" id="IPR009057">
    <property type="entry name" value="Homeodomain-like_sf"/>
</dbReference>
<dbReference type="OrthoDB" id="2161829at2759"/>
<dbReference type="InterPro" id="IPR017970">
    <property type="entry name" value="Homeobox_CS"/>
</dbReference>
<comment type="caution">
    <text evidence="7">The sequence shown here is derived from an EMBL/GenBank/DDBJ whole genome shotgun (WGS) entry which is preliminary data.</text>
</comment>
<evidence type="ECO:0000256" key="1">
    <source>
        <dbReference type="ARBA" id="ARBA00023125"/>
    </source>
</evidence>
<dbReference type="GO" id="GO:0000981">
    <property type="term" value="F:DNA-binding transcription factor activity, RNA polymerase II-specific"/>
    <property type="evidence" value="ECO:0007669"/>
    <property type="project" value="InterPro"/>
</dbReference>
<dbReference type="EMBL" id="MCGO01000095">
    <property type="protein sequence ID" value="ORY28416.1"/>
    <property type="molecule type" value="Genomic_DNA"/>
</dbReference>
<evidence type="ECO:0000313" key="8">
    <source>
        <dbReference type="Proteomes" id="UP000193642"/>
    </source>
</evidence>
<dbReference type="Proteomes" id="UP000193642">
    <property type="component" value="Unassembled WGS sequence"/>
</dbReference>
<accession>A0A1Y2B107</accession>
<evidence type="ECO:0000256" key="5">
    <source>
        <dbReference type="RuleBase" id="RU000682"/>
    </source>
</evidence>
<evidence type="ECO:0000256" key="3">
    <source>
        <dbReference type="ARBA" id="ARBA00023242"/>
    </source>
</evidence>
<comment type="subcellular location">
    <subcellularLocation>
        <location evidence="4 5">Nucleus</location>
    </subcellularLocation>
</comment>
<evidence type="ECO:0000256" key="2">
    <source>
        <dbReference type="ARBA" id="ARBA00023155"/>
    </source>
</evidence>
<evidence type="ECO:0000259" key="6">
    <source>
        <dbReference type="PROSITE" id="PS50071"/>
    </source>
</evidence>
<feature type="domain" description="Homeobox" evidence="6">
    <location>
        <begin position="151"/>
        <end position="211"/>
    </location>
</feature>
<gene>
    <name evidence="7" type="ORF">BCR33DRAFT_596928</name>
</gene>
<dbReference type="GO" id="GO:0005634">
    <property type="term" value="C:nucleus"/>
    <property type="evidence" value="ECO:0007669"/>
    <property type="project" value="UniProtKB-SubCell"/>
</dbReference>
<dbReference type="AlphaFoldDB" id="A0A1Y2B107"/>
<organism evidence="7 8">
    <name type="scientific">Rhizoclosmatium globosum</name>
    <dbReference type="NCBI Taxonomy" id="329046"/>
    <lineage>
        <taxon>Eukaryota</taxon>
        <taxon>Fungi</taxon>
        <taxon>Fungi incertae sedis</taxon>
        <taxon>Chytridiomycota</taxon>
        <taxon>Chytridiomycota incertae sedis</taxon>
        <taxon>Chytridiomycetes</taxon>
        <taxon>Chytridiales</taxon>
        <taxon>Chytriomycetaceae</taxon>
        <taxon>Rhizoclosmatium</taxon>
    </lineage>
</organism>
<sequence>MHSLLSMLNMSHTRFAALPKEALHSQVDLSLWQPSPLDQFVGYPSPILGFDLQKSEQLPIPHFQQLPLPDMGFAFNTVDSSPLAPPPTALSQPHTQIESHHSLVNPSCFPSLSRSENHNVPQADLPIMPHNTQDQATHQTRASPSPISLCYSKHYKRVPTPRTCKKRLKELFADDIHPNKERVKEIAEELDMDTRKVRVWFQNQRAQMKLNERS</sequence>
<feature type="DNA-binding region" description="Homeobox" evidence="4">
    <location>
        <begin position="153"/>
        <end position="212"/>
    </location>
</feature>
<dbReference type="SMART" id="SM00389">
    <property type="entry name" value="HOX"/>
    <property type="match status" value="1"/>
</dbReference>
<dbReference type="PROSITE" id="PS00027">
    <property type="entry name" value="HOMEOBOX_1"/>
    <property type="match status" value="1"/>
</dbReference>
<proteinExistence type="predicted"/>
<keyword evidence="3 4" id="KW-0539">Nucleus</keyword>
<evidence type="ECO:0000256" key="4">
    <source>
        <dbReference type="PROSITE-ProRule" id="PRU00108"/>
    </source>
</evidence>
<dbReference type="SUPFAM" id="SSF46689">
    <property type="entry name" value="Homeodomain-like"/>
    <property type="match status" value="1"/>
</dbReference>
<keyword evidence="8" id="KW-1185">Reference proteome</keyword>
<dbReference type="GO" id="GO:0003677">
    <property type="term" value="F:DNA binding"/>
    <property type="evidence" value="ECO:0007669"/>
    <property type="project" value="UniProtKB-UniRule"/>
</dbReference>
<dbReference type="Pfam" id="PF00046">
    <property type="entry name" value="Homeodomain"/>
    <property type="match status" value="1"/>
</dbReference>
<dbReference type="Gene3D" id="1.10.10.60">
    <property type="entry name" value="Homeodomain-like"/>
    <property type="match status" value="1"/>
</dbReference>
<name>A0A1Y2B107_9FUNG</name>
<dbReference type="PROSITE" id="PS50071">
    <property type="entry name" value="HOMEOBOX_2"/>
    <property type="match status" value="1"/>
</dbReference>
<evidence type="ECO:0000313" key="7">
    <source>
        <dbReference type="EMBL" id="ORY28416.1"/>
    </source>
</evidence>
<keyword evidence="2 4" id="KW-0371">Homeobox</keyword>
<dbReference type="CDD" id="cd00086">
    <property type="entry name" value="homeodomain"/>
    <property type="match status" value="1"/>
</dbReference>
<dbReference type="InterPro" id="IPR001356">
    <property type="entry name" value="HD"/>
</dbReference>
<reference evidence="7 8" key="1">
    <citation type="submission" date="2016-07" db="EMBL/GenBank/DDBJ databases">
        <title>Pervasive Adenine N6-methylation of Active Genes in Fungi.</title>
        <authorList>
            <consortium name="DOE Joint Genome Institute"/>
            <person name="Mondo S.J."/>
            <person name="Dannebaum R.O."/>
            <person name="Kuo R.C."/>
            <person name="Labutti K."/>
            <person name="Haridas S."/>
            <person name="Kuo A."/>
            <person name="Salamov A."/>
            <person name="Ahrendt S.R."/>
            <person name="Lipzen A."/>
            <person name="Sullivan W."/>
            <person name="Andreopoulos W.B."/>
            <person name="Clum A."/>
            <person name="Lindquist E."/>
            <person name="Daum C."/>
            <person name="Ramamoorthy G.K."/>
            <person name="Gryganskyi A."/>
            <person name="Culley D."/>
            <person name="Magnuson J.K."/>
            <person name="James T.Y."/>
            <person name="O'Malley M.A."/>
            <person name="Stajich J.E."/>
            <person name="Spatafora J.W."/>
            <person name="Visel A."/>
            <person name="Grigoriev I.V."/>
        </authorList>
    </citation>
    <scope>NUCLEOTIDE SEQUENCE [LARGE SCALE GENOMIC DNA]</scope>
    <source>
        <strain evidence="7 8">JEL800</strain>
    </source>
</reference>
<keyword evidence="1 4" id="KW-0238">DNA-binding</keyword>